<dbReference type="InterPro" id="IPR007527">
    <property type="entry name" value="Znf_SWIM"/>
</dbReference>
<accession>A0A919V945</accession>
<dbReference type="EMBL" id="BOOW01000027">
    <property type="protein sequence ID" value="GII93917.1"/>
    <property type="molecule type" value="Genomic_DNA"/>
</dbReference>
<evidence type="ECO:0000259" key="2">
    <source>
        <dbReference type="PROSITE" id="PS50966"/>
    </source>
</evidence>
<keyword evidence="4" id="KW-1185">Reference proteome</keyword>
<dbReference type="GO" id="GO:0008270">
    <property type="term" value="F:zinc ion binding"/>
    <property type="evidence" value="ECO:0007669"/>
    <property type="project" value="UniProtKB-KW"/>
</dbReference>
<sequence length="128" mass="14212">MAGAKSYDRGVAYIDAVEDLQLDGSRIFATVCGSEPYEVELAVGRRGLNGVCDCPWGQEGNFCKHCVATGLVYLFRREHDDEIPERLDLRLYLNALSPRELVALLLELAEGDRNVRRRLEALATGEAV</sequence>
<dbReference type="AlphaFoldDB" id="A0A919V945"/>
<proteinExistence type="predicted"/>
<evidence type="ECO:0000256" key="1">
    <source>
        <dbReference type="PROSITE-ProRule" id="PRU00325"/>
    </source>
</evidence>
<dbReference type="PROSITE" id="PS50966">
    <property type="entry name" value="ZF_SWIM"/>
    <property type="match status" value="1"/>
</dbReference>
<keyword evidence="1" id="KW-0862">Zinc</keyword>
<dbReference type="Pfam" id="PF04434">
    <property type="entry name" value="SWIM"/>
    <property type="match status" value="1"/>
</dbReference>
<organism evidence="3 4">
    <name type="scientific">Sinosporangium siamense</name>
    <dbReference type="NCBI Taxonomy" id="1367973"/>
    <lineage>
        <taxon>Bacteria</taxon>
        <taxon>Bacillati</taxon>
        <taxon>Actinomycetota</taxon>
        <taxon>Actinomycetes</taxon>
        <taxon>Streptosporangiales</taxon>
        <taxon>Streptosporangiaceae</taxon>
        <taxon>Sinosporangium</taxon>
    </lineage>
</organism>
<evidence type="ECO:0000313" key="4">
    <source>
        <dbReference type="Proteomes" id="UP000606172"/>
    </source>
</evidence>
<protein>
    <recommendedName>
        <fullName evidence="2">SWIM-type domain-containing protein</fullName>
    </recommendedName>
</protein>
<evidence type="ECO:0000313" key="3">
    <source>
        <dbReference type="EMBL" id="GII93917.1"/>
    </source>
</evidence>
<feature type="domain" description="SWIM-type" evidence="2">
    <location>
        <begin position="37"/>
        <end position="74"/>
    </location>
</feature>
<keyword evidence="1" id="KW-0863">Zinc-finger</keyword>
<reference evidence="3" key="1">
    <citation type="submission" date="2021-01" db="EMBL/GenBank/DDBJ databases">
        <title>Whole genome shotgun sequence of Sinosporangium siamense NBRC 109515.</title>
        <authorList>
            <person name="Komaki H."/>
            <person name="Tamura T."/>
        </authorList>
    </citation>
    <scope>NUCLEOTIDE SEQUENCE</scope>
    <source>
        <strain evidence="3">NBRC 109515</strain>
    </source>
</reference>
<name>A0A919V945_9ACTN</name>
<gene>
    <name evidence="3" type="ORF">Ssi02_41480</name>
</gene>
<dbReference type="Proteomes" id="UP000606172">
    <property type="component" value="Unassembled WGS sequence"/>
</dbReference>
<comment type="caution">
    <text evidence="3">The sequence shown here is derived from an EMBL/GenBank/DDBJ whole genome shotgun (WGS) entry which is preliminary data.</text>
</comment>
<keyword evidence="1" id="KW-0479">Metal-binding</keyword>